<protein>
    <recommendedName>
        <fullName evidence="8">Insulin-like domain-containing protein</fullName>
    </recommendedName>
</protein>
<evidence type="ECO:0000313" key="9">
    <source>
        <dbReference type="EMBL" id="CAH2096494.1"/>
    </source>
</evidence>
<dbReference type="SUPFAM" id="SSF56994">
    <property type="entry name" value="Insulin-like"/>
    <property type="match status" value="1"/>
</dbReference>
<comment type="subcellular location">
    <subcellularLocation>
        <location evidence="6">Secreted</location>
    </subcellularLocation>
</comment>
<dbReference type="InterPro" id="IPR016179">
    <property type="entry name" value="Insulin-like"/>
</dbReference>
<dbReference type="InterPro" id="IPR022353">
    <property type="entry name" value="Insulin_CS"/>
</dbReference>
<dbReference type="PANTHER" id="PTHR13647">
    <property type="entry name" value="INSULIN-LIKE PEPTIDE 2-RELATED"/>
    <property type="match status" value="1"/>
</dbReference>
<feature type="signal peptide" evidence="7">
    <location>
        <begin position="1"/>
        <end position="20"/>
    </location>
</feature>
<sequence>MKNRLGVLFIIFGLIVVVNAQNNGQIYCGRRLATVLAYICNGSLAKRSHYDVLDKKQFEWLRSQYQGNSKWQEYTGKSKRQVVSECCEKPCTIEELLSYCGD</sequence>
<evidence type="ECO:0000259" key="8">
    <source>
        <dbReference type="SMART" id="SM00078"/>
    </source>
</evidence>
<comment type="subunit">
    <text evidence="2">Heterodimer of a B chain and an A chain linked by two disulfide bonds.</text>
</comment>
<reference evidence="9" key="1">
    <citation type="submission" date="2022-03" db="EMBL/GenBank/DDBJ databases">
        <authorList>
            <person name="Tunstrom K."/>
        </authorList>
    </citation>
    <scope>NUCLEOTIDE SEQUENCE</scope>
</reference>
<comment type="caution">
    <text evidence="9">The sequence shown here is derived from an EMBL/GenBank/DDBJ whole genome shotgun (WGS) entry which is preliminary data.</text>
</comment>
<evidence type="ECO:0000256" key="7">
    <source>
        <dbReference type="SAM" id="SignalP"/>
    </source>
</evidence>
<keyword evidence="4 7" id="KW-0732">Signal</keyword>
<dbReference type="Gene3D" id="1.10.100.10">
    <property type="entry name" value="Insulin-like"/>
    <property type="match status" value="1"/>
</dbReference>
<evidence type="ECO:0000256" key="6">
    <source>
        <dbReference type="RuleBase" id="RU000406"/>
    </source>
</evidence>
<keyword evidence="10" id="KW-1185">Reference proteome</keyword>
<dbReference type="Proteomes" id="UP001153954">
    <property type="component" value="Unassembled WGS sequence"/>
</dbReference>
<feature type="domain" description="Insulin-like" evidence="8">
    <location>
        <begin position="25"/>
        <end position="100"/>
    </location>
</feature>
<evidence type="ECO:0000256" key="3">
    <source>
        <dbReference type="ARBA" id="ARBA00022685"/>
    </source>
</evidence>
<gene>
    <name evidence="9" type="ORF">EEDITHA_LOCUS11829</name>
</gene>
<dbReference type="EMBL" id="CAKOGL010000016">
    <property type="protein sequence ID" value="CAH2096494.1"/>
    <property type="molecule type" value="Genomic_DNA"/>
</dbReference>
<dbReference type="PANTHER" id="PTHR13647:SF4">
    <property type="entry name" value="INSULIN-LIKE PEPTIDE 1-RELATED"/>
    <property type="match status" value="1"/>
</dbReference>
<evidence type="ECO:0000256" key="1">
    <source>
        <dbReference type="ARBA" id="ARBA00009034"/>
    </source>
</evidence>
<feature type="chain" id="PRO_5043617133" description="Insulin-like domain-containing protein" evidence="7">
    <location>
        <begin position="21"/>
        <end position="102"/>
    </location>
</feature>
<comment type="similarity">
    <text evidence="1 6">Belongs to the insulin family.</text>
</comment>
<evidence type="ECO:0000256" key="4">
    <source>
        <dbReference type="ARBA" id="ARBA00022729"/>
    </source>
</evidence>
<organism evidence="9 10">
    <name type="scientific">Euphydryas editha</name>
    <name type="common">Edith's checkerspot</name>
    <dbReference type="NCBI Taxonomy" id="104508"/>
    <lineage>
        <taxon>Eukaryota</taxon>
        <taxon>Metazoa</taxon>
        <taxon>Ecdysozoa</taxon>
        <taxon>Arthropoda</taxon>
        <taxon>Hexapoda</taxon>
        <taxon>Insecta</taxon>
        <taxon>Pterygota</taxon>
        <taxon>Neoptera</taxon>
        <taxon>Endopterygota</taxon>
        <taxon>Lepidoptera</taxon>
        <taxon>Glossata</taxon>
        <taxon>Ditrysia</taxon>
        <taxon>Papilionoidea</taxon>
        <taxon>Nymphalidae</taxon>
        <taxon>Nymphalinae</taxon>
        <taxon>Euphydryas</taxon>
    </lineage>
</organism>
<keyword evidence="3" id="KW-0165">Cleavage on pair of basic residues</keyword>
<evidence type="ECO:0000256" key="5">
    <source>
        <dbReference type="ARBA" id="ARBA00023157"/>
    </source>
</evidence>
<dbReference type="InterPro" id="IPR022352">
    <property type="entry name" value="Ins/IGF/rlx"/>
</dbReference>
<dbReference type="Pfam" id="PF00049">
    <property type="entry name" value="Insulin"/>
    <property type="match status" value="1"/>
</dbReference>
<dbReference type="PRINTS" id="PR00276">
    <property type="entry name" value="INSULINFAMLY"/>
</dbReference>
<dbReference type="InterPro" id="IPR036438">
    <property type="entry name" value="Insulin-like_sf"/>
</dbReference>
<name>A0AAU9UCI9_EUPED</name>
<dbReference type="AlphaFoldDB" id="A0AAU9UCI9"/>
<dbReference type="CDD" id="cd04366">
    <property type="entry name" value="IlGF_insulin_bombyxin_like"/>
    <property type="match status" value="1"/>
</dbReference>
<dbReference type="GO" id="GO:0005576">
    <property type="term" value="C:extracellular region"/>
    <property type="evidence" value="ECO:0007669"/>
    <property type="project" value="UniProtKB-SubCell"/>
</dbReference>
<dbReference type="PROSITE" id="PS00262">
    <property type="entry name" value="INSULIN"/>
    <property type="match status" value="1"/>
</dbReference>
<proteinExistence type="inferred from homology"/>
<accession>A0AAU9UCI9</accession>
<keyword evidence="5" id="KW-1015">Disulfide bond</keyword>
<evidence type="ECO:0000256" key="2">
    <source>
        <dbReference type="ARBA" id="ARBA00011207"/>
    </source>
</evidence>
<dbReference type="GO" id="GO:0005179">
    <property type="term" value="F:hormone activity"/>
    <property type="evidence" value="ECO:0007669"/>
    <property type="project" value="InterPro"/>
</dbReference>
<dbReference type="SMART" id="SM00078">
    <property type="entry name" value="IlGF"/>
    <property type="match status" value="1"/>
</dbReference>
<keyword evidence="6" id="KW-0964">Secreted</keyword>
<evidence type="ECO:0000313" key="10">
    <source>
        <dbReference type="Proteomes" id="UP001153954"/>
    </source>
</evidence>